<evidence type="ECO:0000256" key="3">
    <source>
        <dbReference type="SAM" id="Phobius"/>
    </source>
</evidence>
<evidence type="ECO:0000313" key="4">
    <source>
        <dbReference type="EMBL" id="KAK8969219.1"/>
    </source>
</evidence>
<dbReference type="InterPro" id="IPR020568">
    <property type="entry name" value="Ribosomal_Su5_D2-typ_SF"/>
</dbReference>
<dbReference type="Pfam" id="PF00183">
    <property type="entry name" value="HSP90"/>
    <property type="match status" value="1"/>
</dbReference>
<comment type="caution">
    <text evidence="4">The sequence shown here is derived from an EMBL/GenBank/DDBJ whole genome shotgun (WGS) entry which is preliminary data.</text>
</comment>
<keyword evidence="4" id="KW-0346">Stress response</keyword>
<gene>
    <name evidence="4" type="primary">HSP90-1</name>
    <name evidence="4" type="ORF">KSP40_PGU020119</name>
</gene>
<sequence length="211" mass="24695">MQEKFHEHIVADIELSMMLVFLEVVVIRCWAWFIPKFFLGTSQCLPLHLAIEIFVLKFEKKMNITFASMILQELHDSHRKVLTPIKPSNYQLPDDRTSFFVLGSLYNSKVFELNPVFCDFSDCFPLKFLFTLCEGITCGGIDSILKCCQQGEVEFRSILFMPPVKNEDLLNKKIKNIRLYVKRVFILDDFDGELVSEFVYTNSFIIFKWSC</sequence>
<reference evidence="4 5" key="1">
    <citation type="journal article" date="2022" name="Nat. Plants">
        <title>Genomes of leafy and leafless Platanthera orchids illuminate the evolution of mycoheterotrophy.</title>
        <authorList>
            <person name="Li M.H."/>
            <person name="Liu K.W."/>
            <person name="Li Z."/>
            <person name="Lu H.C."/>
            <person name="Ye Q.L."/>
            <person name="Zhang D."/>
            <person name="Wang J.Y."/>
            <person name="Li Y.F."/>
            <person name="Zhong Z.M."/>
            <person name="Liu X."/>
            <person name="Yu X."/>
            <person name="Liu D.K."/>
            <person name="Tu X.D."/>
            <person name="Liu B."/>
            <person name="Hao Y."/>
            <person name="Liao X.Y."/>
            <person name="Jiang Y.T."/>
            <person name="Sun W.H."/>
            <person name="Chen J."/>
            <person name="Chen Y.Q."/>
            <person name="Ai Y."/>
            <person name="Zhai J.W."/>
            <person name="Wu S.S."/>
            <person name="Zhou Z."/>
            <person name="Hsiao Y.Y."/>
            <person name="Wu W.L."/>
            <person name="Chen Y.Y."/>
            <person name="Lin Y.F."/>
            <person name="Hsu J.L."/>
            <person name="Li C.Y."/>
            <person name="Wang Z.W."/>
            <person name="Zhao X."/>
            <person name="Zhong W.Y."/>
            <person name="Ma X.K."/>
            <person name="Ma L."/>
            <person name="Huang J."/>
            <person name="Chen G.Z."/>
            <person name="Huang M.Z."/>
            <person name="Huang L."/>
            <person name="Peng D.H."/>
            <person name="Luo Y.B."/>
            <person name="Zou S.Q."/>
            <person name="Chen S.P."/>
            <person name="Lan S."/>
            <person name="Tsai W.C."/>
            <person name="Van de Peer Y."/>
            <person name="Liu Z.J."/>
        </authorList>
    </citation>
    <scope>NUCLEOTIDE SEQUENCE [LARGE SCALE GENOMIC DNA]</scope>
    <source>
        <strain evidence="4">Lor288</strain>
    </source>
</reference>
<keyword evidence="3" id="KW-0812">Transmembrane</keyword>
<evidence type="ECO:0000256" key="2">
    <source>
        <dbReference type="ARBA" id="ARBA00023186"/>
    </source>
</evidence>
<dbReference type="SUPFAM" id="SSF54211">
    <property type="entry name" value="Ribosomal protein S5 domain 2-like"/>
    <property type="match status" value="1"/>
</dbReference>
<dbReference type="Proteomes" id="UP001412067">
    <property type="component" value="Unassembled WGS sequence"/>
</dbReference>
<accession>A0ABR2MZU8</accession>
<keyword evidence="3" id="KW-1133">Transmembrane helix</keyword>
<evidence type="ECO:0000256" key="1">
    <source>
        <dbReference type="ARBA" id="ARBA00008239"/>
    </source>
</evidence>
<protein>
    <submittedName>
        <fullName evidence="4">Heat shock protein 90-1</fullName>
    </submittedName>
</protein>
<feature type="transmembrane region" description="Helical" evidence="3">
    <location>
        <begin position="12"/>
        <end position="33"/>
    </location>
</feature>
<dbReference type="PANTHER" id="PTHR11528">
    <property type="entry name" value="HEAT SHOCK PROTEIN 90 FAMILY MEMBER"/>
    <property type="match status" value="1"/>
</dbReference>
<dbReference type="InterPro" id="IPR001404">
    <property type="entry name" value="Hsp90_fam"/>
</dbReference>
<organism evidence="4 5">
    <name type="scientific">Platanthera guangdongensis</name>
    <dbReference type="NCBI Taxonomy" id="2320717"/>
    <lineage>
        <taxon>Eukaryota</taxon>
        <taxon>Viridiplantae</taxon>
        <taxon>Streptophyta</taxon>
        <taxon>Embryophyta</taxon>
        <taxon>Tracheophyta</taxon>
        <taxon>Spermatophyta</taxon>
        <taxon>Magnoliopsida</taxon>
        <taxon>Liliopsida</taxon>
        <taxon>Asparagales</taxon>
        <taxon>Orchidaceae</taxon>
        <taxon>Orchidoideae</taxon>
        <taxon>Orchideae</taxon>
        <taxon>Orchidinae</taxon>
        <taxon>Platanthera</taxon>
    </lineage>
</organism>
<name>A0ABR2MZU8_9ASPA</name>
<comment type="similarity">
    <text evidence="1">Belongs to the heat shock protein 90 family.</text>
</comment>
<keyword evidence="2" id="KW-0143">Chaperone</keyword>
<evidence type="ECO:0000313" key="5">
    <source>
        <dbReference type="Proteomes" id="UP001412067"/>
    </source>
</evidence>
<dbReference type="EMBL" id="JBBWWR010000003">
    <property type="protein sequence ID" value="KAK8969219.1"/>
    <property type="molecule type" value="Genomic_DNA"/>
</dbReference>
<keyword evidence="5" id="KW-1185">Reference proteome</keyword>
<dbReference type="Gene3D" id="3.30.230.80">
    <property type="match status" value="1"/>
</dbReference>
<keyword evidence="3" id="KW-0472">Membrane</keyword>
<proteinExistence type="inferred from homology"/>